<evidence type="ECO:0000256" key="6">
    <source>
        <dbReference type="ARBA" id="ARBA00022801"/>
    </source>
</evidence>
<dbReference type="RefSeq" id="XP_025597822.1">
    <property type="nucleotide sequence ID" value="XM_025740234.1"/>
</dbReference>
<dbReference type="GO" id="GO:0032264">
    <property type="term" value="P:IMP salvage"/>
    <property type="evidence" value="ECO:0007669"/>
    <property type="project" value="UniProtKB-UniPathway"/>
</dbReference>
<name>A0A316ZBG5_9BASI</name>
<comment type="cofactor">
    <cofactor evidence="1">
        <name>Zn(2+)</name>
        <dbReference type="ChEBI" id="CHEBI:29105"/>
    </cofactor>
</comment>
<evidence type="ECO:0000313" key="12">
    <source>
        <dbReference type="EMBL" id="PWN97543.1"/>
    </source>
</evidence>
<dbReference type="FunFam" id="3.20.20.140:FF:000035">
    <property type="entry name" value="Probable amp deaminase"/>
    <property type="match status" value="1"/>
</dbReference>
<evidence type="ECO:0000313" key="13">
    <source>
        <dbReference type="Proteomes" id="UP000245946"/>
    </source>
</evidence>
<evidence type="ECO:0000256" key="11">
    <source>
        <dbReference type="SAM" id="MobiDB-lite"/>
    </source>
</evidence>
<feature type="region of interest" description="Disordered" evidence="11">
    <location>
        <begin position="281"/>
        <end position="305"/>
    </location>
</feature>
<feature type="region of interest" description="Disordered" evidence="11">
    <location>
        <begin position="213"/>
        <end position="262"/>
    </location>
</feature>
<dbReference type="GO" id="GO:0046033">
    <property type="term" value="P:AMP metabolic process"/>
    <property type="evidence" value="ECO:0007669"/>
    <property type="project" value="TreeGrafter"/>
</dbReference>
<evidence type="ECO:0000256" key="8">
    <source>
        <dbReference type="ARBA" id="ARBA00023080"/>
    </source>
</evidence>
<keyword evidence="6" id="KW-0378">Hydrolase</keyword>
<evidence type="ECO:0000256" key="1">
    <source>
        <dbReference type="ARBA" id="ARBA00001947"/>
    </source>
</evidence>
<dbReference type="InterPro" id="IPR006329">
    <property type="entry name" value="AMPD"/>
</dbReference>
<organism evidence="12 13">
    <name type="scientific">Tilletiopsis washingtonensis</name>
    <dbReference type="NCBI Taxonomy" id="58919"/>
    <lineage>
        <taxon>Eukaryota</taxon>
        <taxon>Fungi</taxon>
        <taxon>Dikarya</taxon>
        <taxon>Basidiomycota</taxon>
        <taxon>Ustilaginomycotina</taxon>
        <taxon>Exobasidiomycetes</taxon>
        <taxon>Entylomatales</taxon>
        <taxon>Entylomatales incertae sedis</taxon>
        <taxon>Tilletiopsis</taxon>
    </lineage>
</organism>
<feature type="compositionally biased region" description="Polar residues" evidence="11">
    <location>
        <begin position="12"/>
        <end position="21"/>
    </location>
</feature>
<dbReference type="GO" id="GO:0046872">
    <property type="term" value="F:metal ion binding"/>
    <property type="evidence" value="ECO:0007669"/>
    <property type="project" value="UniProtKB-KW"/>
</dbReference>
<dbReference type="Gene3D" id="3.20.20.140">
    <property type="entry name" value="Metal-dependent hydrolases"/>
    <property type="match status" value="1"/>
</dbReference>
<feature type="compositionally biased region" description="Pro residues" evidence="11">
    <location>
        <begin position="1"/>
        <end position="10"/>
    </location>
</feature>
<feature type="compositionally biased region" description="Low complexity" evidence="11">
    <location>
        <begin position="37"/>
        <end position="49"/>
    </location>
</feature>
<dbReference type="GeneID" id="37267780"/>
<dbReference type="PANTHER" id="PTHR11359">
    <property type="entry name" value="AMP DEAMINASE"/>
    <property type="match status" value="1"/>
</dbReference>
<evidence type="ECO:0000256" key="2">
    <source>
        <dbReference type="ARBA" id="ARBA00004955"/>
    </source>
</evidence>
<evidence type="ECO:0000256" key="5">
    <source>
        <dbReference type="ARBA" id="ARBA00022723"/>
    </source>
</evidence>
<protein>
    <recommendedName>
        <fullName evidence="9">AMP deaminase</fullName>
        <ecNumber evidence="4">3.5.4.6</ecNumber>
    </recommendedName>
    <alternativeName>
        <fullName evidence="10">Myoadenylate deaminase</fullName>
    </alternativeName>
</protein>
<gene>
    <name evidence="12" type="ORF">FA09DRAFT_298133</name>
</gene>
<keyword evidence="5" id="KW-0479">Metal-binding</keyword>
<dbReference type="Proteomes" id="UP000245946">
    <property type="component" value="Unassembled WGS sequence"/>
</dbReference>
<dbReference type="Gene3D" id="4.10.800.20">
    <property type="match status" value="1"/>
</dbReference>
<dbReference type="FunFam" id="4.10.800.20:FF:000001">
    <property type="entry name" value="AMP deaminase"/>
    <property type="match status" value="1"/>
</dbReference>
<evidence type="ECO:0000256" key="7">
    <source>
        <dbReference type="ARBA" id="ARBA00022833"/>
    </source>
</evidence>
<keyword evidence="7" id="KW-0862">Zinc</keyword>
<reference evidence="12 13" key="1">
    <citation type="journal article" date="2018" name="Mol. Biol. Evol.">
        <title>Broad Genomic Sampling Reveals a Smut Pathogenic Ancestry of the Fungal Clade Ustilaginomycotina.</title>
        <authorList>
            <person name="Kijpornyongpan T."/>
            <person name="Mondo S.J."/>
            <person name="Barry K."/>
            <person name="Sandor L."/>
            <person name="Lee J."/>
            <person name="Lipzen A."/>
            <person name="Pangilinan J."/>
            <person name="LaButti K."/>
            <person name="Hainaut M."/>
            <person name="Henrissat B."/>
            <person name="Grigoriev I.V."/>
            <person name="Spatafora J.W."/>
            <person name="Aime M.C."/>
        </authorList>
    </citation>
    <scope>NUCLEOTIDE SEQUENCE [LARGE SCALE GENOMIC DNA]</scope>
    <source>
        <strain evidence="12 13">MCA 4186</strain>
    </source>
</reference>
<proteinExistence type="inferred from homology"/>
<evidence type="ECO:0000256" key="10">
    <source>
        <dbReference type="ARBA" id="ARBA00078830"/>
    </source>
</evidence>
<feature type="compositionally biased region" description="Low complexity" evidence="11">
    <location>
        <begin position="150"/>
        <end position="168"/>
    </location>
</feature>
<dbReference type="InterPro" id="IPR006650">
    <property type="entry name" value="A/AMP_deam_AS"/>
</dbReference>
<dbReference type="EMBL" id="KZ819294">
    <property type="protein sequence ID" value="PWN97543.1"/>
    <property type="molecule type" value="Genomic_DNA"/>
</dbReference>
<sequence length="965" mass="107319">MAGGPPPETPPVSRSEQSYYSEQDEKRLHEGDSRFWAHQPHAHAAMAPTHADEGAESADGPGAADDTGALADGLARSHLAGRNADLDRAADGTYVAPPHVAQLPSSAPPAASASPPVTPGSSSLAGPHGRFAASPAEAAAALAGMGAVATGAAGPSAAPASAPTANGPLPNATEELTSELRALYANLQRCAELRDKYMGVSLQANLADNPKNWDAEHCERESKRRGQRTEASKRADARDDTGTPEGSIVVDGAALDAKGQPKPWRIYPSPPRPHWELFHPPPASSFVSRPTSVNPLPPAQPPASPANATAAQALLESTGGKPGVFRSQDTQLPPVHTVQGREVHSGMDPSGVFQVWLSDPDFTPTDDVPHPTPIFKIPSIREYFRDLDFLLGVISDGPTKSFAWRRLKYLESKWNLYFLLNEYRELADMKRVPHRDFYNVRKVDTHVHHSASMNQKHLLRFIKAKIKRHPDDVVIFRDGAHLTLQQVFESLNLTAYDLSIDTLDMHAHQDAFHRFDKFNLKYNPIGESRLREIFLKTDNFIHGRYLAEITKELMADLEQSKYQMAEYRISIYGRSRGEWDKLAAWIVDNELFSPNVRWLIQVPRLYEVYKANGTVDNFEQVIENVFGPLFEVTRDPSSHPKLHIFLQRVIGFDVVDDESKQERRIHRKFPVPRLWNYKQSPPYNYWMYYMFANMSSLNSWRRMRGFNTFVLRPHAGEAGDTDHMAAAFLTSQSISHGILLRKVPALQYLYYLKQVGMAMSPLSNNALFLSYERNPFPSFLRMGMNVSISTDDPLQFHLSKEPLLEEYSVATQIYKLTPSDMCELARNSVLQSGWEMELKRHWLGPDFYQPGPRGNVVAKSNVPDIRLRFREETLREEQDLIWRFGHAESAQPELSPAAGAPASVAPPSAVAAAAVDSALDPTSFPGIHRVSDRAKVRRASEHDGREAALSALSSSKSAAEQEQQP</sequence>
<dbReference type="InterPro" id="IPR032466">
    <property type="entry name" value="Metal_Hydrolase"/>
</dbReference>
<dbReference type="STRING" id="58919.A0A316ZBG5"/>
<feature type="compositionally biased region" description="Basic and acidic residues" evidence="11">
    <location>
        <begin position="213"/>
        <end position="241"/>
    </location>
</feature>
<feature type="compositionally biased region" description="Low complexity" evidence="11">
    <location>
        <begin position="104"/>
        <end position="130"/>
    </location>
</feature>
<evidence type="ECO:0000256" key="4">
    <source>
        <dbReference type="ARBA" id="ARBA00012775"/>
    </source>
</evidence>
<dbReference type="OrthoDB" id="1723809at2759"/>
<evidence type="ECO:0000256" key="3">
    <source>
        <dbReference type="ARBA" id="ARBA00006676"/>
    </source>
</evidence>
<dbReference type="PROSITE" id="PS00485">
    <property type="entry name" value="A_DEAMINASE"/>
    <property type="match status" value="1"/>
</dbReference>
<dbReference type="PANTHER" id="PTHR11359:SF0">
    <property type="entry name" value="AMP DEAMINASE"/>
    <property type="match status" value="1"/>
</dbReference>
<feature type="compositionally biased region" description="Low complexity" evidence="11">
    <location>
        <begin position="58"/>
        <end position="71"/>
    </location>
</feature>
<feature type="compositionally biased region" description="Basic and acidic residues" evidence="11">
    <location>
        <begin position="23"/>
        <end position="35"/>
    </location>
</feature>
<dbReference type="UniPathway" id="UPA00591">
    <property type="reaction ID" value="UER00663"/>
</dbReference>
<feature type="compositionally biased region" description="Pro residues" evidence="11">
    <location>
        <begin position="295"/>
        <end position="304"/>
    </location>
</feature>
<dbReference type="Pfam" id="PF19326">
    <property type="entry name" value="AMP_deaminase"/>
    <property type="match status" value="1"/>
</dbReference>
<keyword evidence="13" id="KW-1185">Reference proteome</keyword>
<evidence type="ECO:0000256" key="9">
    <source>
        <dbReference type="ARBA" id="ARBA00072037"/>
    </source>
</evidence>
<feature type="compositionally biased region" description="Basic and acidic residues" evidence="11">
    <location>
        <begin position="929"/>
        <end position="946"/>
    </location>
</feature>
<dbReference type="GO" id="GO:0005829">
    <property type="term" value="C:cytosol"/>
    <property type="evidence" value="ECO:0007669"/>
    <property type="project" value="TreeGrafter"/>
</dbReference>
<dbReference type="CDD" id="cd01319">
    <property type="entry name" value="AMPD"/>
    <property type="match status" value="1"/>
</dbReference>
<keyword evidence="8" id="KW-0546">Nucleotide metabolism</keyword>
<comment type="pathway">
    <text evidence="2">Purine metabolism; IMP biosynthesis via salvage pathway; IMP from AMP: step 1/1.</text>
</comment>
<comment type="similarity">
    <text evidence="3">Belongs to the metallo-dependent hydrolases superfamily. Adenosine and AMP deaminases family.</text>
</comment>
<feature type="region of interest" description="Disordered" evidence="11">
    <location>
        <begin position="1"/>
        <end position="71"/>
    </location>
</feature>
<dbReference type="AlphaFoldDB" id="A0A316ZBG5"/>
<feature type="region of interest" description="Disordered" evidence="11">
    <location>
        <begin position="150"/>
        <end position="172"/>
    </location>
</feature>
<feature type="region of interest" description="Disordered" evidence="11">
    <location>
        <begin position="920"/>
        <end position="965"/>
    </location>
</feature>
<accession>A0A316ZBG5</accession>
<feature type="region of interest" description="Disordered" evidence="11">
    <location>
        <begin position="90"/>
        <end position="130"/>
    </location>
</feature>
<dbReference type="EC" id="3.5.4.6" evidence="4"/>
<feature type="compositionally biased region" description="Low complexity" evidence="11">
    <location>
        <begin position="947"/>
        <end position="958"/>
    </location>
</feature>
<dbReference type="NCBIfam" id="TIGR01429">
    <property type="entry name" value="AMP_deaminase"/>
    <property type="match status" value="1"/>
</dbReference>
<dbReference type="SUPFAM" id="SSF51556">
    <property type="entry name" value="Metallo-dependent hydrolases"/>
    <property type="match status" value="1"/>
</dbReference>
<dbReference type="GO" id="GO:0003876">
    <property type="term" value="F:AMP deaminase activity"/>
    <property type="evidence" value="ECO:0007669"/>
    <property type="project" value="UniProtKB-EC"/>
</dbReference>